<dbReference type="CDD" id="cd00853">
    <property type="entry name" value="NifX"/>
    <property type="match status" value="1"/>
</dbReference>
<dbReference type="InterPro" id="IPR051840">
    <property type="entry name" value="NifX/NifY_domain"/>
</dbReference>
<keyword evidence="5" id="KW-1185">Reference proteome</keyword>
<dbReference type="Proteomes" id="UP001058098">
    <property type="component" value="Chromosome"/>
</dbReference>
<dbReference type="SUPFAM" id="SSF53146">
    <property type="entry name" value="Nitrogenase accessory factor-like"/>
    <property type="match status" value="1"/>
</dbReference>
<dbReference type="Pfam" id="PF02579">
    <property type="entry name" value="Nitro_FeMo-Co"/>
    <property type="match status" value="1"/>
</dbReference>
<accession>A0ABY5QWG7</accession>
<evidence type="ECO:0000313" key="5">
    <source>
        <dbReference type="Proteomes" id="UP001058098"/>
    </source>
</evidence>
<comment type="similarity">
    <text evidence="1">Belongs to the NifX/NifY family.</text>
</comment>
<protein>
    <submittedName>
        <fullName evidence="4">Nitrogen fixation protein NifX</fullName>
    </submittedName>
</protein>
<dbReference type="InterPro" id="IPR036105">
    <property type="entry name" value="DiNase_FeMo-co_biosyn_sf"/>
</dbReference>
<dbReference type="EMBL" id="CP062229">
    <property type="protein sequence ID" value="UVC15433.1"/>
    <property type="molecule type" value="Genomic_DNA"/>
</dbReference>
<proteinExistence type="inferred from homology"/>
<dbReference type="PANTHER" id="PTHR33937">
    <property type="entry name" value="IRON-MOLYBDENUM PROTEIN-RELATED-RELATED"/>
    <property type="match status" value="1"/>
</dbReference>
<evidence type="ECO:0000256" key="1">
    <source>
        <dbReference type="ARBA" id="ARBA00010285"/>
    </source>
</evidence>
<evidence type="ECO:0000259" key="3">
    <source>
        <dbReference type="Pfam" id="PF02579"/>
    </source>
</evidence>
<evidence type="ECO:0000256" key="2">
    <source>
        <dbReference type="ARBA" id="ARBA00023231"/>
    </source>
</evidence>
<gene>
    <name evidence="4" type="primary">nifX</name>
    <name evidence="4" type="ORF">IHQ72_34155</name>
</gene>
<dbReference type="InterPro" id="IPR003731">
    <property type="entry name" value="Di-Nase_FeMo-co_biosynth"/>
</dbReference>
<sequence>MRRRRKNLIHSASGKRQVGPVRRLSLVTAEVQGRMREREAGALRVAIASQDMKELNAHFGSAKRFVIYDVTREEWKLVEAVAFDDVSDESGEHRAEGDDRITPKVEALKGCHLLFCLAIGGPSAAKLVSAKIHPIKVRQPQSIKQVLLHTQMMLRTSPPPWLRKVLAEAGVAEKKRSFEDE</sequence>
<feature type="domain" description="Dinitrogenase iron-molybdenum cofactor biosynthesis" evidence="3">
    <location>
        <begin position="53"/>
        <end position="147"/>
    </location>
</feature>
<dbReference type="PANTHER" id="PTHR33937:SF1">
    <property type="entry name" value="IRON-MOLIBDENUM COFACTOR PROCESSING PROTEIN"/>
    <property type="match status" value="1"/>
</dbReference>
<evidence type="ECO:0000313" key="4">
    <source>
        <dbReference type="EMBL" id="UVC15433.1"/>
    </source>
</evidence>
<keyword evidence="2" id="KW-0535">Nitrogen fixation</keyword>
<name>A0ABY5QWG7_9HYPH</name>
<reference evidence="4" key="1">
    <citation type="submission" date="2020-09" db="EMBL/GenBank/DDBJ databases">
        <title>Rhizobia associated with sainfoin plants.</title>
        <authorList>
            <person name="Asharfi S."/>
            <person name="Kuzmanovic N."/>
            <person name="Bunk B."/>
            <person name="Sproeer C."/>
            <person name="Becker M."/>
            <person name="Thuenen T."/>
        </authorList>
    </citation>
    <scope>NUCLEOTIDE SEQUENCE</scope>
    <source>
        <strain evidence="4">OM4</strain>
    </source>
</reference>
<dbReference type="InterPro" id="IPR034169">
    <property type="entry name" value="NifX-like"/>
</dbReference>
<dbReference type="Gene3D" id="3.30.420.130">
    <property type="entry name" value="Dinitrogenase iron-molybdenum cofactor biosynthesis domain"/>
    <property type="match status" value="1"/>
</dbReference>
<dbReference type="NCBIfam" id="TIGR02663">
    <property type="entry name" value="nifX"/>
    <property type="match status" value="1"/>
</dbReference>
<organism evidence="4 5">
    <name type="scientific">Mesorhizobium onobrychidis</name>
    <dbReference type="NCBI Taxonomy" id="2775404"/>
    <lineage>
        <taxon>Bacteria</taxon>
        <taxon>Pseudomonadati</taxon>
        <taxon>Pseudomonadota</taxon>
        <taxon>Alphaproteobacteria</taxon>
        <taxon>Hyphomicrobiales</taxon>
        <taxon>Phyllobacteriaceae</taxon>
        <taxon>Mesorhizobium</taxon>
    </lineage>
</organism>
<dbReference type="InterPro" id="IPR013480">
    <property type="entry name" value="NifX"/>
</dbReference>